<organism evidence="1 2">
    <name type="scientific">Polyangium spumosum</name>
    <dbReference type="NCBI Taxonomy" id="889282"/>
    <lineage>
        <taxon>Bacteria</taxon>
        <taxon>Pseudomonadati</taxon>
        <taxon>Myxococcota</taxon>
        <taxon>Polyangia</taxon>
        <taxon>Polyangiales</taxon>
        <taxon>Polyangiaceae</taxon>
        <taxon>Polyangium</taxon>
    </lineage>
</organism>
<proteinExistence type="predicted"/>
<dbReference type="EMBL" id="WJIE01000001">
    <property type="protein sequence ID" value="MRG91219.1"/>
    <property type="molecule type" value="Genomic_DNA"/>
</dbReference>
<name>A0A6N7PGU2_9BACT</name>
<reference evidence="1 2" key="1">
    <citation type="submission" date="2019-10" db="EMBL/GenBank/DDBJ databases">
        <title>A soil myxobacterium in the family Polyangiaceae.</title>
        <authorList>
            <person name="Li Y."/>
            <person name="Wang J."/>
        </authorList>
    </citation>
    <scope>NUCLEOTIDE SEQUENCE [LARGE SCALE GENOMIC DNA]</scope>
    <source>
        <strain evidence="1 2">DSM 14734</strain>
    </source>
</reference>
<comment type="caution">
    <text evidence="1">The sequence shown here is derived from an EMBL/GenBank/DDBJ whole genome shotgun (WGS) entry which is preliminary data.</text>
</comment>
<protein>
    <submittedName>
        <fullName evidence="1">Uncharacterized protein</fullName>
    </submittedName>
</protein>
<accession>A0A6N7PGU2</accession>
<dbReference type="PROSITE" id="PS51257">
    <property type="entry name" value="PROKAR_LIPOPROTEIN"/>
    <property type="match status" value="1"/>
</dbReference>
<dbReference type="AlphaFoldDB" id="A0A6N7PGU2"/>
<keyword evidence="2" id="KW-1185">Reference proteome</keyword>
<dbReference type="OrthoDB" id="9856255at2"/>
<dbReference type="RefSeq" id="WP_153818041.1">
    <property type="nucleotide sequence ID" value="NZ_WJIE01000001.1"/>
</dbReference>
<dbReference type="Proteomes" id="UP000440224">
    <property type="component" value="Unassembled WGS sequence"/>
</dbReference>
<evidence type="ECO:0000313" key="1">
    <source>
        <dbReference type="EMBL" id="MRG91219.1"/>
    </source>
</evidence>
<sequence>MRKTRRERSPVFCLGLWLLGLGPGLVACTFPTIDYVEQEVAAEAPCVTTPKCASDIDTCAKQAEGQRTMCMSQCQKGPVDMGLSADCSTCESTHDTALNICVAQCETCSAADGCTNATESCRSLLGLP</sequence>
<gene>
    <name evidence="1" type="ORF">GF068_04680</name>
</gene>
<evidence type="ECO:0000313" key="2">
    <source>
        <dbReference type="Proteomes" id="UP000440224"/>
    </source>
</evidence>